<dbReference type="RefSeq" id="WP_062608310.1">
    <property type="nucleotide sequence ID" value="NZ_FCOX02000027.1"/>
</dbReference>
<protein>
    <submittedName>
        <fullName evidence="2">Uncharacterized protein</fullName>
    </submittedName>
</protein>
<evidence type="ECO:0000313" key="2">
    <source>
        <dbReference type="EMBL" id="SAK89396.1"/>
    </source>
</evidence>
<accession>A0A158D5A7</accession>
<keyword evidence="3" id="KW-1185">Reference proteome</keyword>
<evidence type="ECO:0000313" key="3">
    <source>
        <dbReference type="Proteomes" id="UP000071859"/>
    </source>
</evidence>
<dbReference type="EMBL" id="FCOX02000027">
    <property type="protein sequence ID" value="SAK89396.1"/>
    <property type="molecule type" value="Genomic_DNA"/>
</dbReference>
<keyword evidence="1" id="KW-0175">Coiled coil</keyword>
<dbReference type="OrthoDB" id="6713069at2"/>
<evidence type="ECO:0000256" key="1">
    <source>
        <dbReference type="SAM" id="Coils"/>
    </source>
</evidence>
<proteinExistence type="predicted"/>
<reference evidence="2" key="1">
    <citation type="submission" date="2016-01" db="EMBL/GenBank/DDBJ databases">
        <authorList>
            <person name="Peeters C."/>
        </authorList>
    </citation>
    <scope>NUCLEOTIDE SEQUENCE</scope>
    <source>
        <strain evidence="2">LMG 29321</strain>
    </source>
</reference>
<name>A0A158D5A7_9BURK</name>
<dbReference type="Proteomes" id="UP000071859">
    <property type="component" value="Unassembled WGS sequence"/>
</dbReference>
<feature type="coiled-coil region" evidence="1">
    <location>
        <begin position="207"/>
        <end position="234"/>
    </location>
</feature>
<organism evidence="2 3">
    <name type="scientific">Caballeronia calidae</name>
    <dbReference type="NCBI Taxonomy" id="1777139"/>
    <lineage>
        <taxon>Bacteria</taxon>
        <taxon>Pseudomonadati</taxon>
        <taxon>Pseudomonadota</taxon>
        <taxon>Betaproteobacteria</taxon>
        <taxon>Burkholderiales</taxon>
        <taxon>Burkholderiaceae</taxon>
        <taxon>Caballeronia</taxon>
    </lineage>
</organism>
<gene>
    <name evidence="2" type="ORF">AWB78_04708</name>
</gene>
<comment type="caution">
    <text evidence="2">The sequence shown here is derived from an EMBL/GenBank/DDBJ whole genome shotgun (WGS) entry which is preliminary data.</text>
</comment>
<sequence length="310" mass="32069">MPLPIILWGAAAALAATGVFKGVEASNNFDTAKSIGEDAEREFKKASQVLDVAREETQAALAALGKLKIHTFSHQIKYLVEVFKKRKDTKSTLKGFNENLTVEELKAYERLVLNSLEIEKGLASGVGGGALAAIGAYGSVGALASASTGAAISGLSGAAATNATLAWLGGGALSAGGFGMAGGMIALGGIVLGPALAIGGFMMASKAEEALTRARDYQAKVETAIAEMEVLKTALKAIRTNAAEMAKTITELVTRFEAIKVEDERDRNAFERMVLLGTGLKKILDVPIITPDGSAAKNIKGTISGILTLS</sequence>
<dbReference type="AlphaFoldDB" id="A0A158D5A7"/>